<organism evidence="2 3">
    <name type="scientific">Acinetobacter pittii</name>
    <name type="common">Acinetobacter genomosp. 3</name>
    <dbReference type="NCBI Taxonomy" id="48296"/>
    <lineage>
        <taxon>Bacteria</taxon>
        <taxon>Pseudomonadati</taxon>
        <taxon>Pseudomonadota</taxon>
        <taxon>Gammaproteobacteria</taxon>
        <taxon>Moraxellales</taxon>
        <taxon>Moraxellaceae</taxon>
        <taxon>Acinetobacter</taxon>
        <taxon>Acinetobacter calcoaceticus/baumannii complex</taxon>
    </lineage>
</organism>
<evidence type="ECO:0000259" key="1">
    <source>
        <dbReference type="PROSITE" id="PS51186"/>
    </source>
</evidence>
<dbReference type="EMBL" id="CP095407">
    <property type="protein sequence ID" value="USU92967.1"/>
    <property type="molecule type" value="Genomic_DNA"/>
</dbReference>
<dbReference type="PROSITE" id="PS51186">
    <property type="entry name" value="GNAT"/>
    <property type="match status" value="1"/>
</dbReference>
<dbReference type="SUPFAM" id="SSF55729">
    <property type="entry name" value="Acyl-CoA N-acyltransferases (Nat)"/>
    <property type="match status" value="1"/>
</dbReference>
<dbReference type="Gene3D" id="3.40.630.30">
    <property type="match status" value="1"/>
</dbReference>
<dbReference type="PANTHER" id="PTHR43617">
    <property type="entry name" value="L-AMINO ACID N-ACETYLTRANSFERASE"/>
    <property type="match status" value="1"/>
</dbReference>
<dbReference type="AlphaFoldDB" id="A0AAE9S8T9"/>
<dbReference type="InterPro" id="IPR016181">
    <property type="entry name" value="Acyl_CoA_acyltransferase"/>
</dbReference>
<dbReference type="InterPro" id="IPR050276">
    <property type="entry name" value="MshD_Acetyltransferase"/>
</dbReference>
<dbReference type="Proteomes" id="UP001055514">
    <property type="component" value="Chromosome"/>
</dbReference>
<name>A0AAE9S8T9_ACIPI</name>
<dbReference type="Pfam" id="PF00583">
    <property type="entry name" value="Acetyltransf_1"/>
    <property type="match status" value="1"/>
</dbReference>
<feature type="domain" description="N-acetyltransferase" evidence="1">
    <location>
        <begin position="2"/>
        <end position="148"/>
    </location>
</feature>
<evidence type="ECO:0000313" key="2">
    <source>
        <dbReference type="EMBL" id="USU92967.1"/>
    </source>
</evidence>
<dbReference type="RefSeq" id="WP_032057009.1">
    <property type="nucleotide sequence ID" value="NZ_BBTX01000005.1"/>
</dbReference>
<dbReference type="PANTHER" id="PTHR43617:SF2">
    <property type="entry name" value="UPF0039 PROTEIN SLL0451"/>
    <property type="match status" value="1"/>
</dbReference>
<proteinExistence type="predicted"/>
<reference evidence="2" key="1">
    <citation type="submission" date="2022-04" db="EMBL/GenBank/DDBJ databases">
        <title>Emergence of ST220 Acinetobacter pittii strain in bloodstream infection, which co-producing chromosomal NDM-1 and OXA-820 carbapenemases.</title>
        <authorList>
            <person name="Tian C."/>
            <person name="Xing M."/>
            <person name="Fu L."/>
            <person name="Xia D."/>
        </authorList>
    </citation>
    <scope>NUCLEOTIDE SEQUENCE</scope>
    <source>
        <strain evidence="2">TCM</strain>
    </source>
</reference>
<dbReference type="GO" id="GO:0016747">
    <property type="term" value="F:acyltransferase activity, transferring groups other than amino-acyl groups"/>
    <property type="evidence" value="ECO:0007669"/>
    <property type="project" value="InterPro"/>
</dbReference>
<dbReference type="InterPro" id="IPR000182">
    <property type="entry name" value="GNAT_dom"/>
</dbReference>
<dbReference type="CDD" id="cd04301">
    <property type="entry name" value="NAT_SF"/>
    <property type="match status" value="1"/>
</dbReference>
<gene>
    <name evidence="2" type="ORF">MWH18_11350</name>
</gene>
<evidence type="ECO:0000313" key="3">
    <source>
        <dbReference type="Proteomes" id="UP001055514"/>
    </source>
</evidence>
<accession>A0AAE9S8T9</accession>
<sequence length="159" mass="18266">MINLKNLNRENWILCAKLSLDEYQKDYVAPNVYSIAESKVEEHYCPRVICSNDRVIGFLMYCVEVDPPDETLFWLFRFMIGKDHQAKGYGTKALQMAIDEIAAKGAKRIRTMYKSSNNIAGKLYKKMGFIETGEYDECGDIILELNISLQKKTLTEDSS</sequence>
<protein>
    <submittedName>
        <fullName evidence="2">GNAT family N-acetyltransferase</fullName>
    </submittedName>
</protein>